<dbReference type="InterPro" id="IPR007742">
    <property type="entry name" value="NosD_dom"/>
</dbReference>
<keyword evidence="4" id="KW-0472">Membrane</keyword>
<dbReference type="NCBIfam" id="TIGR03804">
    <property type="entry name" value="para_beta_helix"/>
    <property type="match status" value="2"/>
</dbReference>
<sequence length="298" mass="32046">MVLKKIMIGIFVILLTTGFAGAQTLYVGTGQTYTTIQSAIDDASTGDVISVDEGTYSENLIIKKNGISIIGKDKEKTIIDGKKVGSGINIDQANNIKISGFTIQNSNGSVRSDAGISMYSAKNNTIANTIIVNNAVGISIYLDSNNNVISGNDIRSNTNHGILIYSSSDNRIYNNNIQNNKIGIYADSARSNHIYSNNLIDNSNEQAYDNSGSNFWDDGKSGNFWNTHKNSDAYTISGAPKAKDNFPLSSAVTIRYVNVPVTLGQNEVKDESIKSSPGFTGLAILGLLIVIGILKKRQ</sequence>
<dbReference type="SUPFAM" id="SSF51126">
    <property type="entry name" value="Pectin lyase-like"/>
    <property type="match status" value="1"/>
</dbReference>
<dbReference type="Proteomes" id="UP000027153">
    <property type="component" value="Unassembled WGS sequence"/>
</dbReference>
<dbReference type="InterPro" id="IPR011050">
    <property type="entry name" value="Pectin_lyase_fold/virulence"/>
</dbReference>
<proteinExistence type="predicted"/>
<evidence type="ECO:0000259" key="5">
    <source>
        <dbReference type="Pfam" id="PF05048"/>
    </source>
</evidence>
<dbReference type="Pfam" id="PF05048">
    <property type="entry name" value="NosD"/>
    <property type="match status" value="1"/>
</dbReference>
<dbReference type="PANTHER" id="PTHR22990:SF15">
    <property type="entry name" value="F-BOX ONLY PROTEIN 10"/>
    <property type="match status" value="1"/>
</dbReference>
<evidence type="ECO:0000256" key="1">
    <source>
        <dbReference type="ARBA" id="ARBA00004906"/>
    </source>
</evidence>
<dbReference type="InterPro" id="IPR051550">
    <property type="entry name" value="SCF-Subunits/Alg-Epimerases"/>
</dbReference>
<dbReference type="InterPro" id="IPR012334">
    <property type="entry name" value="Pectin_lyas_fold"/>
</dbReference>
<protein>
    <submittedName>
        <fullName evidence="6">Parallel beta-helix repeat (Two copies)</fullName>
    </submittedName>
</protein>
<dbReference type="AlphaFoldDB" id="A0A062V4V9"/>
<feature type="domain" description="Periplasmic copper-binding protein NosD beta helix" evidence="5">
    <location>
        <begin position="55"/>
        <end position="228"/>
    </location>
</feature>
<dbReference type="PANTHER" id="PTHR22990">
    <property type="entry name" value="F-BOX ONLY PROTEIN"/>
    <property type="match status" value="1"/>
</dbReference>
<keyword evidence="3" id="KW-0833">Ubl conjugation pathway</keyword>
<organism evidence="6 7">
    <name type="scientific">Candidatus Methanoperedens nitratireducens</name>
    <dbReference type="NCBI Taxonomy" id="1392998"/>
    <lineage>
        <taxon>Archaea</taxon>
        <taxon>Methanobacteriati</taxon>
        <taxon>Methanobacteriota</taxon>
        <taxon>Stenosarchaea group</taxon>
        <taxon>Methanomicrobia</taxon>
        <taxon>Methanosarcinales</taxon>
        <taxon>ANME-2 cluster</taxon>
        <taxon>Candidatus Methanoperedentaceae</taxon>
        <taxon>Candidatus Methanoperedens</taxon>
    </lineage>
</organism>
<keyword evidence="7" id="KW-1185">Reference proteome</keyword>
<dbReference type="InterPro" id="IPR022441">
    <property type="entry name" value="Para_beta_helix_rpt-2"/>
</dbReference>
<name>A0A062V4V9_9EURY</name>
<dbReference type="InterPro" id="IPR006626">
    <property type="entry name" value="PbH1"/>
</dbReference>
<dbReference type="RefSeq" id="WP_048093957.1">
    <property type="nucleotide sequence ID" value="NZ_JMIY01000008.1"/>
</dbReference>
<dbReference type="EMBL" id="JMIY01000008">
    <property type="protein sequence ID" value="KCZ70415.1"/>
    <property type="molecule type" value="Genomic_DNA"/>
</dbReference>
<evidence type="ECO:0000256" key="4">
    <source>
        <dbReference type="SAM" id="Phobius"/>
    </source>
</evidence>
<reference evidence="6 7" key="1">
    <citation type="journal article" date="2013" name="Nature">
        <title>Anaerobic oxidation of methane coupled to nitrate reduction in a novel archaeal lineage.</title>
        <authorList>
            <person name="Haroon M.F."/>
            <person name="Hu S."/>
            <person name="Shi Y."/>
            <person name="Imelfort M."/>
            <person name="Keller J."/>
            <person name="Hugenholtz P."/>
            <person name="Yuan Z."/>
            <person name="Tyson G.W."/>
        </authorList>
    </citation>
    <scope>NUCLEOTIDE SEQUENCE [LARGE SCALE GENOMIC DNA]</scope>
    <source>
        <strain evidence="6 7">ANME-2d</strain>
    </source>
</reference>
<dbReference type="Gene3D" id="2.160.20.10">
    <property type="entry name" value="Single-stranded right-handed beta-helix, Pectin lyase-like"/>
    <property type="match status" value="1"/>
</dbReference>
<keyword evidence="4" id="KW-0812">Transmembrane</keyword>
<accession>A0A062V4V9</accession>
<evidence type="ECO:0000256" key="2">
    <source>
        <dbReference type="ARBA" id="ARBA00022737"/>
    </source>
</evidence>
<dbReference type="SMART" id="SM00710">
    <property type="entry name" value="PbH1"/>
    <property type="match status" value="5"/>
</dbReference>
<keyword evidence="4" id="KW-1133">Transmembrane helix</keyword>
<comment type="caution">
    <text evidence="6">The sequence shown here is derived from an EMBL/GenBank/DDBJ whole genome shotgun (WGS) entry which is preliminary data.</text>
</comment>
<keyword evidence="2" id="KW-0677">Repeat</keyword>
<dbReference type="OrthoDB" id="36243at2157"/>
<evidence type="ECO:0000313" key="6">
    <source>
        <dbReference type="EMBL" id="KCZ70415.1"/>
    </source>
</evidence>
<feature type="transmembrane region" description="Helical" evidence="4">
    <location>
        <begin position="276"/>
        <end position="294"/>
    </location>
</feature>
<evidence type="ECO:0000313" key="7">
    <source>
        <dbReference type="Proteomes" id="UP000027153"/>
    </source>
</evidence>
<gene>
    <name evidence="6" type="ORF">ANME2D_03330</name>
</gene>
<comment type="pathway">
    <text evidence="1">Protein modification; protein ubiquitination.</text>
</comment>
<evidence type="ECO:0000256" key="3">
    <source>
        <dbReference type="ARBA" id="ARBA00022786"/>
    </source>
</evidence>